<feature type="transmembrane region" description="Helical" evidence="2">
    <location>
        <begin position="966"/>
        <end position="987"/>
    </location>
</feature>
<keyword evidence="2" id="KW-0812">Transmembrane</keyword>
<reference evidence="4" key="2">
    <citation type="submission" date="2024-04" db="EMBL/GenBank/DDBJ databases">
        <authorList>
            <person name="Chen Y."/>
            <person name="Shah S."/>
            <person name="Dougan E. K."/>
            <person name="Thang M."/>
            <person name="Chan C."/>
        </authorList>
    </citation>
    <scope>NUCLEOTIDE SEQUENCE [LARGE SCALE GENOMIC DNA]</scope>
</reference>
<evidence type="ECO:0000313" key="3">
    <source>
        <dbReference type="EMBL" id="CAI3987450.1"/>
    </source>
</evidence>
<name>A0A9P1C9B5_9DINO</name>
<keyword evidence="2" id="KW-1133">Transmembrane helix</keyword>
<keyword evidence="2" id="KW-0472">Membrane</keyword>
<feature type="region of interest" description="Disordered" evidence="1">
    <location>
        <begin position="562"/>
        <end position="584"/>
    </location>
</feature>
<dbReference type="InterPro" id="IPR014903">
    <property type="entry name" value="DUF1796"/>
</dbReference>
<protein>
    <submittedName>
        <fullName evidence="3">Uncharacterized protein</fullName>
    </submittedName>
</protein>
<dbReference type="OrthoDB" id="448845at2759"/>
<dbReference type="Pfam" id="PF08795">
    <property type="entry name" value="DUF1796"/>
    <property type="match status" value="1"/>
</dbReference>
<reference evidence="3" key="1">
    <citation type="submission" date="2022-10" db="EMBL/GenBank/DDBJ databases">
        <authorList>
            <person name="Chen Y."/>
            <person name="Dougan E. K."/>
            <person name="Chan C."/>
            <person name="Rhodes N."/>
            <person name="Thang M."/>
        </authorList>
    </citation>
    <scope>NUCLEOTIDE SEQUENCE</scope>
</reference>
<feature type="compositionally biased region" description="Basic and acidic residues" evidence="1">
    <location>
        <begin position="567"/>
        <end position="576"/>
    </location>
</feature>
<evidence type="ECO:0000313" key="5">
    <source>
        <dbReference type="Proteomes" id="UP001152797"/>
    </source>
</evidence>
<dbReference type="Proteomes" id="UP001152797">
    <property type="component" value="Unassembled WGS sequence"/>
</dbReference>
<accession>A0A9P1C9B5</accession>
<comment type="caution">
    <text evidence="3">The sequence shown here is derived from an EMBL/GenBank/DDBJ whole genome shotgun (WGS) entry which is preliminary data.</text>
</comment>
<gene>
    <name evidence="3" type="ORF">C1SCF055_LOCUS14721</name>
</gene>
<evidence type="ECO:0000256" key="1">
    <source>
        <dbReference type="SAM" id="MobiDB-lite"/>
    </source>
</evidence>
<proteinExistence type="predicted"/>
<keyword evidence="5" id="KW-1185">Reference proteome</keyword>
<dbReference type="EMBL" id="CAMXCT020001169">
    <property type="protein sequence ID" value="CAL1140825.1"/>
    <property type="molecule type" value="Genomic_DNA"/>
</dbReference>
<dbReference type="EMBL" id="CAMXCT010001169">
    <property type="protein sequence ID" value="CAI3987450.1"/>
    <property type="molecule type" value="Genomic_DNA"/>
</dbReference>
<sequence length="1005" mass="113124">MMADIEETVRGDPLFHPTLQLQRRSCLGLEDPKMKQILSKTKFVSLGSFCGVAQALQSLNLRGAAGPFDWMRSRCEGVTQLLATNFQDFMTMEAPITQACGSRVLPMAWGGSYWHHDIRDKEVQQTMERRKERFLTMSDEHIVFIRSVNCTDELRAIPNLFHALKARFPRSRVRLLVLVDYQDYLSEAVISELGGDVVFSLVSGRVWEAPIPMPEWDPLYMRKRMELEANAYAVSIAKAMRIWSGVGNFSLWPSLECYRQWVSPFTGPDPKLDGFRGRRLPRPRPAFQQISNPGEALFKVPAAYSRPLQATVNPLSTVPLKASSAAPLPVAALTRRERVVCLRVWKAARALRARPGGLVDETYRYILLTLQSAELSVGFSLCRYLGDLLLQKENLSAEADAFFRSAMTRRTRDDLAKPELGESVQRHARELLSKATVTDLQKHFESRIQQMRQEQLESAGEVRSLPPLEPMVLSRSLLRLAQGVRCKCDVGESRALFTRGADTMTLNIAVTASAMLARLSDGKTHHVDSLPCDDPVERVCVCNVLMRKGCLDLVASSHRGLASRLSPEGRDDKSDWRPQSAATQVSSTRCETNRQVSYLCSAELERFRQSFQQEAEQCLSRLKEAMTSTGLGPICQQFLEARKTDSEELHKLRSHIEELFRLNAQLRQQTLDLLSAKELERLHGNICNTCELMNRLLDKMQKERSSDLKSLANDTAVAASKIFVEMMHNEWSTLKETWHLWRHEESQRFLSFKEHLELLETRVVKNGEDMELQFAAQSRRMSELSQLQTESLRAQEQRILEKVSKFQDTMMEQLKPLEAIQRLEAKLELVAKDAAAGAAAARKPVAQGANEAHSGGTMAPRHSKPLQSTQHLQRVMGGTFFGMGLGTMLLPSLVMDTCFNLTYFNGTVGERLLVGCFGAQATLQGILLLSCRFRKRTWLYWGLGILPFVAFDVYACPWGPLPVLTWLGAAGDGLGNAIFLAACYLGYHRTEDDGETDAVASRKLE</sequence>
<feature type="transmembrane region" description="Helical" evidence="2">
    <location>
        <begin position="938"/>
        <end position="960"/>
    </location>
</feature>
<evidence type="ECO:0000313" key="4">
    <source>
        <dbReference type="EMBL" id="CAL1140825.1"/>
    </source>
</evidence>
<dbReference type="AlphaFoldDB" id="A0A9P1C9B5"/>
<dbReference type="EMBL" id="CAMXCT030001169">
    <property type="protein sequence ID" value="CAL4774762.1"/>
    <property type="molecule type" value="Genomic_DNA"/>
</dbReference>
<evidence type="ECO:0000256" key="2">
    <source>
        <dbReference type="SAM" id="Phobius"/>
    </source>
</evidence>
<organism evidence="3">
    <name type="scientific">Cladocopium goreaui</name>
    <dbReference type="NCBI Taxonomy" id="2562237"/>
    <lineage>
        <taxon>Eukaryota</taxon>
        <taxon>Sar</taxon>
        <taxon>Alveolata</taxon>
        <taxon>Dinophyceae</taxon>
        <taxon>Suessiales</taxon>
        <taxon>Symbiodiniaceae</taxon>
        <taxon>Cladocopium</taxon>
    </lineage>
</organism>